<feature type="signal peptide" evidence="1">
    <location>
        <begin position="1"/>
        <end position="15"/>
    </location>
</feature>
<gene>
    <name evidence="2" type="ORF">KIN20_018129</name>
</gene>
<protein>
    <recommendedName>
        <fullName evidence="4">Secreted protein</fullName>
    </recommendedName>
</protein>
<dbReference type="EMBL" id="JAHQIW010003609">
    <property type="protein sequence ID" value="KAJ1359411.1"/>
    <property type="molecule type" value="Genomic_DNA"/>
</dbReference>
<evidence type="ECO:0000313" key="3">
    <source>
        <dbReference type="Proteomes" id="UP001196413"/>
    </source>
</evidence>
<evidence type="ECO:0000313" key="2">
    <source>
        <dbReference type="EMBL" id="KAJ1359411.1"/>
    </source>
</evidence>
<feature type="chain" id="PRO_5042169633" description="Secreted protein" evidence="1">
    <location>
        <begin position="16"/>
        <end position="78"/>
    </location>
</feature>
<name>A0AAD5QU61_PARTN</name>
<dbReference type="AlphaFoldDB" id="A0AAD5QU61"/>
<dbReference type="Proteomes" id="UP001196413">
    <property type="component" value="Unassembled WGS sequence"/>
</dbReference>
<proteinExistence type="predicted"/>
<keyword evidence="1" id="KW-0732">Signal</keyword>
<reference evidence="2" key="1">
    <citation type="submission" date="2021-06" db="EMBL/GenBank/DDBJ databases">
        <title>Parelaphostrongylus tenuis whole genome reference sequence.</title>
        <authorList>
            <person name="Garwood T.J."/>
            <person name="Larsen P.A."/>
            <person name="Fountain-Jones N.M."/>
            <person name="Garbe J.R."/>
            <person name="Macchietto M.G."/>
            <person name="Kania S.A."/>
            <person name="Gerhold R.W."/>
            <person name="Richards J.E."/>
            <person name="Wolf T.M."/>
        </authorList>
    </citation>
    <scope>NUCLEOTIDE SEQUENCE</scope>
    <source>
        <strain evidence="2">MNPRO001-30</strain>
        <tissue evidence="2">Meninges</tissue>
    </source>
</reference>
<accession>A0AAD5QU61</accession>
<keyword evidence="3" id="KW-1185">Reference proteome</keyword>
<evidence type="ECO:0008006" key="4">
    <source>
        <dbReference type="Google" id="ProtNLM"/>
    </source>
</evidence>
<comment type="caution">
    <text evidence="2">The sequence shown here is derived from an EMBL/GenBank/DDBJ whole genome shotgun (WGS) entry which is preliminary data.</text>
</comment>
<organism evidence="2 3">
    <name type="scientific">Parelaphostrongylus tenuis</name>
    <name type="common">Meningeal worm</name>
    <dbReference type="NCBI Taxonomy" id="148309"/>
    <lineage>
        <taxon>Eukaryota</taxon>
        <taxon>Metazoa</taxon>
        <taxon>Ecdysozoa</taxon>
        <taxon>Nematoda</taxon>
        <taxon>Chromadorea</taxon>
        <taxon>Rhabditida</taxon>
        <taxon>Rhabditina</taxon>
        <taxon>Rhabditomorpha</taxon>
        <taxon>Strongyloidea</taxon>
        <taxon>Metastrongylidae</taxon>
        <taxon>Parelaphostrongylus</taxon>
    </lineage>
</organism>
<sequence length="78" mass="8567">MMIVCLLALVSSAIACSCFPPSAEVAFCAADSGYQARSNRNNIHVYACGQVNDRYLTGAIEWSTVSQELRENLKEFQC</sequence>
<evidence type="ECO:0000256" key="1">
    <source>
        <dbReference type="SAM" id="SignalP"/>
    </source>
</evidence>